<sequence length="63" mass="7104">MIVGSSTTEAWNITNKKAYAKERLKVSIKILEILKEEDVLIDGLEGIKIIAKCQETDTNQLKK</sequence>
<reference evidence="1 2" key="1">
    <citation type="journal article" date="2016" name="Front. Microbiol.">
        <title>Single-Cell (Meta-)Genomics of a Dimorphic Candidatus Thiomargarita nelsonii Reveals Genomic Plasticity.</title>
        <authorList>
            <person name="Flood B.E."/>
            <person name="Fliss P."/>
            <person name="Jones D.S."/>
            <person name="Dick G.J."/>
            <person name="Jain S."/>
            <person name="Kaster A.K."/>
            <person name="Winkel M."/>
            <person name="Mussmann M."/>
            <person name="Bailey J."/>
        </authorList>
    </citation>
    <scope>NUCLEOTIDE SEQUENCE [LARGE SCALE GENOMIC DNA]</scope>
    <source>
        <strain evidence="1">Hydrate Ridge</strain>
    </source>
</reference>
<keyword evidence="2" id="KW-1185">Reference proteome</keyword>
<evidence type="ECO:0000313" key="2">
    <source>
        <dbReference type="Proteomes" id="UP000030428"/>
    </source>
</evidence>
<comment type="caution">
    <text evidence="1">The sequence shown here is derived from an EMBL/GenBank/DDBJ whole genome shotgun (WGS) entry which is preliminary data.</text>
</comment>
<dbReference type="EMBL" id="JSZA02000291">
    <property type="protein sequence ID" value="KHD09378.1"/>
    <property type="molecule type" value="Genomic_DNA"/>
</dbReference>
<accession>A0A0A6PF51</accession>
<dbReference type="Proteomes" id="UP000030428">
    <property type="component" value="Unassembled WGS sequence"/>
</dbReference>
<name>A0A0A6PF51_9GAMM</name>
<evidence type="ECO:0000313" key="1">
    <source>
        <dbReference type="EMBL" id="KHD09378.1"/>
    </source>
</evidence>
<dbReference type="AlphaFoldDB" id="A0A0A6PF51"/>
<gene>
    <name evidence="1" type="ORF">PN36_32565</name>
</gene>
<organism evidence="1 2">
    <name type="scientific">Candidatus Thiomargarita nelsonii</name>
    <dbReference type="NCBI Taxonomy" id="1003181"/>
    <lineage>
        <taxon>Bacteria</taxon>
        <taxon>Pseudomonadati</taxon>
        <taxon>Pseudomonadota</taxon>
        <taxon>Gammaproteobacteria</taxon>
        <taxon>Thiotrichales</taxon>
        <taxon>Thiotrichaceae</taxon>
        <taxon>Thiomargarita</taxon>
    </lineage>
</organism>
<proteinExistence type="predicted"/>
<protein>
    <submittedName>
        <fullName evidence="1">Uncharacterized protein</fullName>
    </submittedName>
</protein>